<dbReference type="EMBL" id="FWYB01000004">
    <property type="protein sequence ID" value="SMC87339.1"/>
    <property type="molecule type" value="Genomic_DNA"/>
</dbReference>
<proteinExistence type="predicted"/>
<gene>
    <name evidence="2" type="ORF">SAMN04488101_104202</name>
</gene>
<evidence type="ECO:0000313" key="2">
    <source>
        <dbReference type="EMBL" id="SMC87339.1"/>
    </source>
</evidence>
<sequence length="260" mass="29269">MKKLKYFLVAMVLMALASCKEDPFLFSEMATLQFGPPASAIYDPGANDAGALRTYTFFYKNADTRMDTLFFDIYAIGGVSSKDRSFKLEQIQVEGVNNAVAGTHYISLDDPAVSKNFVIKAGQIHSLVPVILLRDVSLKTSDAVLRFNIVENENFKKGEAKYLWRQVDFTDRINKPAAWSGFFQNTYYGKYSAVKHKFMMDHTGELWDQSFMSELQNGAAPDLSRIVYYMSVIKQALIDYNKAHPGNALKDEIGDLVAFP</sequence>
<feature type="chain" id="PRO_5012913055" description="DUF4843 domain-containing protein" evidence="1">
    <location>
        <begin position="18"/>
        <end position="260"/>
    </location>
</feature>
<accession>A0A1W2CQ45</accession>
<evidence type="ECO:0008006" key="4">
    <source>
        <dbReference type="Google" id="ProtNLM"/>
    </source>
</evidence>
<dbReference type="PROSITE" id="PS51257">
    <property type="entry name" value="PROKAR_LIPOPROTEIN"/>
    <property type="match status" value="1"/>
</dbReference>
<dbReference type="Proteomes" id="UP000192678">
    <property type="component" value="Unassembled WGS sequence"/>
</dbReference>
<protein>
    <recommendedName>
        <fullName evidence="4">DUF4843 domain-containing protein</fullName>
    </recommendedName>
</protein>
<dbReference type="AlphaFoldDB" id="A0A1W2CQ45"/>
<evidence type="ECO:0000256" key="1">
    <source>
        <dbReference type="SAM" id="SignalP"/>
    </source>
</evidence>
<evidence type="ECO:0000313" key="3">
    <source>
        <dbReference type="Proteomes" id="UP000192678"/>
    </source>
</evidence>
<keyword evidence="1" id="KW-0732">Signal</keyword>
<keyword evidence="3" id="KW-1185">Reference proteome</keyword>
<name>A0A1W2CQ45_9SPHI</name>
<dbReference type="Pfam" id="PF16132">
    <property type="entry name" value="DUF4843"/>
    <property type="match status" value="1"/>
</dbReference>
<reference evidence="2 3" key="1">
    <citation type="submission" date="2017-04" db="EMBL/GenBank/DDBJ databases">
        <authorList>
            <person name="Afonso C.L."/>
            <person name="Miller P.J."/>
            <person name="Scott M.A."/>
            <person name="Spackman E."/>
            <person name="Goraichik I."/>
            <person name="Dimitrov K.M."/>
            <person name="Suarez D.L."/>
            <person name="Swayne D.E."/>
        </authorList>
    </citation>
    <scope>NUCLEOTIDE SEQUENCE [LARGE SCALE GENOMIC DNA]</scope>
    <source>
        <strain evidence="2 3">DSM 19625</strain>
    </source>
</reference>
<dbReference type="STRING" id="475255.SAMN04488101_104202"/>
<feature type="signal peptide" evidence="1">
    <location>
        <begin position="1"/>
        <end position="17"/>
    </location>
</feature>
<dbReference type="InterPro" id="IPR032299">
    <property type="entry name" value="DUF4843"/>
</dbReference>
<organism evidence="2 3">
    <name type="scientific">Pedobacter nyackensis</name>
    <dbReference type="NCBI Taxonomy" id="475255"/>
    <lineage>
        <taxon>Bacteria</taxon>
        <taxon>Pseudomonadati</taxon>
        <taxon>Bacteroidota</taxon>
        <taxon>Sphingobacteriia</taxon>
        <taxon>Sphingobacteriales</taxon>
        <taxon>Sphingobacteriaceae</taxon>
        <taxon>Pedobacter</taxon>
    </lineage>
</organism>